<evidence type="ECO:0000259" key="2">
    <source>
        <dbReference type="Pfam" id="PF06964"/>
    </source>
</evidence>
<dbReference type="InterPro" id="IPR013780">
    <property type="entry name" value="Glyco_hydro_b"/>
</dbReference>
<sequence length="120" mass="12965">MDSEVKNNAEVSPRKTPLGSSYEALVTNATVDKNGTLSVLVVNRSPDEDVKSRVDLGGFRHAGTVDVSVVAGRSYDDFNNAEHPDAVTIKKSHATAEDDSLNWTFPAHSVTLLRFPPQGK</sequence>
<organism evidence="3 4">
    <name type="scientific">Streptomyces rapamycinicus (strain ATCC 29253 / DSM 41530 / NRRL 5491 / AYB-994)</name>
    <name type="common">Streptomyces hygroscopicus (strain ATCC 29253)</name>
    <dbReference type="NCBI Taxonomy" id="1343740"/>
    <lineage>
        <taxon>Bacteria</taxon>
        <taxon>Bacillati</taxon>
        <taxon>Actinomycetota</taxon>
        <taxon>Actinomycetes</taxon>
        <taxon>Kitasatosporales</taxon>
        <taxon>Streptomycetaceae</taxon>
        <taxon>Streptomyces</taxon>
        <taxon>Streptomyces violaceusniger group</taxon>
    </lineage>
</organism>
<dbReference type="Proteomes" id="UP000281594">
    <property type="component" value="Unassembled WGS sequence"/>
</dbReference>
<evidence type="ECO:0000313" key="3">
    <source>
        <dbReference type="EMBL" id="RLV75540.1"/>
    </source>
</evidence>
<dbReference type="Gene3D" id="2.60.40.1180">
    <property type="entry name" value="Golgi alpha-mannosidase II"/>
    <property type="match status" value="1"/>
</dbReference>
<accession>A0A3L8R7M1</accession>
<dbReference type="Pfam" id="PF06964">
    <property type="entry name" value="Alpha-L-AF_C"/>
    <property type="match status" value="1"/>
</dbReference>
<evidence type="ECO:0000313" key="4">
    <source>
        <dbReference type="Proteomes" id="UP000281594"/>
    </source>
</evidence>
<dbReference type="PANTHER" id="PTHR43576:SF3">
    <property type="entry name" value="ALPHA-L-ARABINOFURANOSIDASE C"/>
    <property type="match status" value="1"/>
</dbReference>
<feature type="domain" description="Alpha-L-arabinofuranosidase C-terminal" evidence="2">
    <location>
        <begin position="26"/>
        <end position="109"/>
    </location>
</feature>
<dbReference type="GO" id="GO:0046373">
    <property type="term" value="P:L-arabinose metabolic process"/>
    <property type="evidence" value="ECO:0007669"/>
    <property type="project" value="InterPro"/>
</dbReference>
<dbReference type="AlphaFoldDB" id="A0A3L8R7M1"/>
<dbReference type="SUPFAM" id="SSF51011">
    <property type="entry name" value="Glycosyl hydrolase domain"/>
    <property type="match status" value="1"/>
</dbReference>
<protein>
    <recommendedName>
        <fullName evidence="2">Alpha-L-arabinofuranosidase C-terminal domain-containing protein</fullName>
    </recommendedName>
</protein>
<proteinExistence type="predicted"/>
<comment type="subunit">
    <text evidence="1">Homohexamer; trimer of dimers.</text>
</comment>
<evidence type="ECO:0000256" key="1">
    <source>
        <dbReference type="ARBA" id="ARBA00011165"/>
    </source>
</evidence>
<dbReference type="EMBL" id="QYCY01000002">
    <property type="protein sequence ID" value="RLV75540.1"/>
    <property type="molecule type" value="Genomic_DNA"/>
</dbReference>
<comment type="caution">
    <text evidence="3">The sequence shown here is derived from an EMBL/GenBank/DDBJ whole genome shotgun (WGS) entry which is preliminary data.</text>
</comment>
<dbReference type="InterPro" id="IPR010720">
    <property type="entry name" value="Alpha-L-AF_C"/>
</dbReference>
<name>A0A3L8R7M1_STRRN</name>
<dbReference type="PANTHER" id="PTHR43576">
    <property type="entry name" value="ALPHA-L-ARABINOFURANOSIDASE C-RELATED"/>
    <property type="match status" value="1"/>
</dbReference>
<dbReference type="GO" id="GO:0000272">
    <property type="term" value="P:polysaccharide catabolic process"/>
    <property type="evidence" value="ECO:0007669"/>
    <property type="project" value="TreeGrafter"/>
</dbReference>
<gene>
    <name evidence="3" type="ORF">D3C57_139980</name>
</gene>
<dbReference type="RefSeq" id="WP_158634943.1">
    <property type="nucleotide sequence ID" value="NZ_CP085193.1"/>
</dbReference>
<reference evidence="3 4" key="1">
    <citation type="journal article" date="2018" name="J. Biol. Chem.">
        <title>Discovery of the actinoplanic acid pathway in Streptomyces rapamycinicus reveals a genetically conserved synergism with rapamycin.</title>
        <authorList>
            <person name="Mrak P."/>
            <person name="Krastel P."/>
            <person name="Pivk Lukancic P."/>
            <person name="Tao J."/>
            <person name="Pistorius D."/>
            <person name="Moore C.M."/>
        </authorList>
    </citation>
    <scope>NUCLEOTIDE SEQUENCE [LARGE SCALE GENOMIC DNA]</scope>
    <source>
        <strain evidence="3 4">NRRL 5491</strain>
    </source>
</reference>
<dbReference type="STRING" id="1343740.M271_03535"/>
<dbReference type="GO" id="GO:0046556">
    <property type="term" value="F:alpha-L-arabinofuranosidase activity"/>
    <property type="evidence" value="ECO:0007669"/>
    <property type="project" value="InterPro"/>
</dbReference>